<feature type="region of interest" description="Disordered" evidence="6">
    <location>
        <begin position="1"/>
        <end position="125"/>
    </location>
</feature>
<accession>A0A9N9N8D4</accession>
<feature type="compositionally biased region" description="Polar residues" evidence="6">
    <location>
        <begin position="186"/>
        <end position="199"/>
    </location>
</feature>
<evidence type="ECO:0000256" key="2">
    <source>
        <dbReference type="ARBA" id="ARBA00007530"/>
    </source>
</evidence>
<dbReference type="InterPro" id="IPR003228">
    <property type="entry name" value="TFIID_TAF12_dom"/>
</dbReference>
<dbReference type="InterPro" id="IPR009072">
    <property type="entry name" value="Histone-fold"/>
</dbReference>
<evidence type="ECO:0000256" key="5">
    <source>
        <dbReference type="ARBA" id="ARBA00023242"/>
    </source>
</evidence>
<dbReference type="SUPFAM" id="SSF53254">
    <property type="entry name" value="Phosphoglycerate mutase-like"/>
    <property type="match status" value="1"/>
</dbReference>
<dbReference type="Gene3D" id="1.10.20.10">
    <property type="entry name" value="Histone, subunit A"/>
    <property type="match status" value="1"/>
</dbReference>
<keyword evidence="5" id="KW-0539">Nucleus</keyword>
<dbReference type="InterPro" id="IPR029033">
    <property type="entry name" value="His_PPase_superfam"/>
</dbReference>
<feature type="non-terminal residue" evidence="8">
    <location>
        <position position="771"/>
    </location>
</feature>
<protein>
    <submittedName>
        <fullName evidence="8">8926_t:CDS:1</fullName>
    </submittedName>
</protein>
<dbReference type="Proteomes" id="UP000789405">
    <property type="component" value="Unassembled WGS sequence"/>
</dbReference>
<feature type="compositionally biased region" description="Low complexity" evidence="6">
    <location>
        <begin position="378"/>
        <end position="392"/>
    </location>
</feature>
<dbReference type="GO" id="GO:0003677">
    <property type="term" value="F:DNA binding"/>
    <property type="evidence" value="ECO:0007669"/>
    <property type="project" value="TreeGrafter"/>
</dbReference>
<name>A0A9N9N8D4_9GLOM</name>
<dbReference type="PANTHER" id="PTHR12264">
    <property type="entry name" value="TRANSCRIPTION INITIATION FACTOR TFIID SUBUNIT 12"/>
    <property type="match status" value="1"/>
</dbReference>
<feature type="domain" description="Transcription initiation factor TFIID subunit 12" evidence="7">
    <location>
        <begin position="536"/>
        <end position="580"/>
    </location>
</feature>
<dbReference type="GO" id="GO:0000124">
    <property type="term" value="C:SAGA complex"/>
    <property type="evidence" value="ECO:0007669"/>
    <property type="project" value="InterPro"/>
</dbReference>
<feature type="compositionally biased region" description="Low complexity" evidence="6">
    <location>
        <begin position="299"/>
        <end position="314"/>
    </location>
</feature>
<sequence length="771" mass="86454">MSQQNDQQNQSPNSNLSSSQTANANNNTTNDQFSNFQKSSQQTQQITAQNQQSSLQQPQTSQTTTTPQLQPATSQPSQVSVTVPVRPVSVSTKGGNAKKKTGGSKKASGSRPKTASTEKNDDSMLPQALSQMATDYYNQATQHGGQNTPEGQLYLKKYMDTVQALEQHQRNNQHASFSFVPPASQITSPATTPSPNQMSRIPATMPSVPSPMHNHQNNPQIVARPQQHQHQQHMVGRGPPINYQQLTAPRVTNPTSGPSQTTYTTRPYNIRPQQMISPIPDSQRMMTINTHGHSGATGSPTTQPIQSPIIPSSPLTNNIAEGSMITTMQPQTIHQSPRLHQQTQSPGSQPPPQSPRQPLSQSPRPHHQIQPLPQSPRTQHLSQLSQTQQTHLNSHVTNPLMEIDSVQTTIIPKPITDGIRQITPIAPANPSGLPSPLPQHLSVTNKLQIPGVKMHTIPNLGMNLPETPASLEQEEIDKHPLSKRKIQQLVDQIDPKERLEPEVEDNNCPPNLPKFDSSFGFSFSHINVSVIYLYFQMLLEIADEFITSVSSFACLLAKHRKSDTLEVKDLQLHLERNWNIRIPGFASDEIRSVRKTIVPSSHQQKMLANLRDPNALVQHLTESKQFSEVQLECNDLYPSQFDFIFVCIESFKRLRFHETLRYKKPVSYNLQYYTTSRISRVVCIGAITLRARFPTEGDIKKFDILDKLFANIPLAQDWRNPFNYSKAGLLTDRGEHELYLLGKRARQRYYEFWNNLTYDSNVVVFQSSAVS</sequence>
<comment type="caution">
    <text evidence="8">The sequence shown here is derived from an EMBL/GenBank/DDBJ whole genome shotgun (WGS) entry which is preliminary data.</text>
</comment>
<dbReference type="AlphaFoldDB" id="A0A9N9N8D4"/>
<dbReference type="Gene3D" id="3.40.50.1240">
    <property type="entry name" value="Phosphoglycerate mutase-like"/>
    <property type="match status" value="1"/>
</dbReference>
<evidence type="ECO:0000256" key="4">
    <source>
        <dbReference type="ARBA" id="ARBA00023163"/>
    </source>
</evidence>
<feature type="region of interest" description="Disordered" evidence="6">
    <location>
        <begin position="288"/>
        <end position="318"/>
    </location>
</feature>
<dbReference type="CDD" id="cd07981">
    <property type="entry name" value="HFD_TAF12"/>
    <property type="match status" value="1"/>
</dbReference>
<evidence type="ECO:0000256" key="6">
    <source>
        <dbReference type="SAM" id="MobiDB-lite"/>
    </source>
</evidence>
<organism evidence="8 9">
    <name type="scientific">Dentiscutata erythropus</name>
    <dbReference type="NCBI Taxonomy" id="1348616"/>
    <lineage>
        <taxon>Eukaryota</taxon>
        <taxon>Fungi</taxon>
        <taxon>Fungi incertae sedis</taxon>
        <taxon>Mucoromycota</taxon>
        <taxon>Glomeromycotina</taxon>
        <taxon>Glomeromycetes</taxon>
        <taxon>Diversisporales</taxon>
        <taxon>Gigasporaceae</taxon>
        <taxon>Dentiscutata</taxon>
    </lineage>
</organism>
<evidence type="ECO:0000313" key="9">
    <source>
        <dbReference type="Proteomes" id="UP000789405"/>
    </source>
</evidence>
<reference evidence="8" key="1">
    <citation type="submission" date="2021-06" db="EMBL/GenBank/DDBJ databases">
        <authorList>
            <person name="Kallberg Y."/>
            <person name="Tangrot J."/>
            <person name="Rosling A."/>
        </authorList>
    </citation>
    <scope>NUCLEOTIDE SEQUENCE</scope>
    <source>
        <strain evidence="8">MA453B</strain>
    </source>
</reference>
<dbReference type="PANTHER" id="PTHR12264:SF21">
    <property type="entry name" value="TRANSCRIPTION INITIATION FACTOR TFIID SUBUNIT 12"/>
    <property type="match status" value="1"/>
</dbReference>
<keyword evidence="9" id="KW-1185">Reference proteome</keyword>
<feature type="compositionally biased region" description="Low complexity" evidence="6">
    <location>
        <begin position="1"/>
        <end position="95"/>
    </location>
</feature>
<dbReference type="InterPro" id="IPR037794">
    <property type="entry name" value="TAF12"/>
</dbReference>
<feature type="region of interest" description="Disordered" evidence="6">
    <location>
        <begin position="186"/>
        <end position="218"/>
    </location>
</feature>
<feature type="compositionally biased region" description="Polar residues" evidence="6">
    <location>
        <begin position="331"/>
        <end position="340"/>
    </location>
</feature>
<dbReference type="GO" id="GO:0046982">
    <property type="term" value="F:protein heterodimerization activity"/>
    <property type="evidence" value="ECO:0007669"/>
    <property type="project" value="InterPro"/>
</dbReference>
<evidence type="ECO:0000313" key="8">
    <source>
        <dbReference type="EMBL" id="CAG8710626.1"/>
    </source>
</evidence>
<dbReference type="EMBL" id="CAJVPY010009612">
    <property type="protein sequence ID" value="CAG8710626.1"/>
    <property type="molecule type" value="Genomic_DNA"/>
</dbReference>
<proteinExistence type="inferred from homology"/>
<dbReference type="Pfam" id="PF03847">
    <property type="entry name" value="TFIID_20kDa"/>
    <property type="match status" value="1"/>
</dbReference>
<evidence type="ECO:0000256" key="1">
    <source>
        <dbReference type="ARBA" id="ARBA00004123"/>
    </source>
</evidence>
<comment type="subcellular location">
    <subcellularLocation>
        <location evidence="1">Nucleus</location>
    </subcellularLocation>
</comment>
<feature type="compositionally biased region" description="Polar residues" evidence="6">
    <location>
        <begin position="288"/>
        <end position="298"/>
    </location>
</feature>
<evidence type="ECO:0000259" key="7">
    <source>
        <dbReference type="Pfam" id="PF03847"/>
    </source>
</evidence>
<dbReference type="GO" id="GO:0017025">
    <property type="term" value="F:TBP-class protein binding"/>
    <property type="evidence" value="ECO:0007669"/>
    <property type="project" value="TreeGrafter"/>
</dbReference>
<feature type="region of interest" description="Disordered" evidence="6">
    <location>
        <begin position="331"/>
        <end position="392"/>
    </location>
</feature>
<comment type="similarity">
    <text evidence="2">Belongs to the TAF12 family.</text>
</comment>
<dbReference type="SUPFAM" id="SSF47113">
    <property type="entry name" value="Histone-fold"/>
    <property type="match status" value="1"/>
</dbReference>
<keyword evidence="4" id="KW-0804">Transcription</keyword>
<evidence type="ECO:0000256" key="3">
    <source>
        <dbReference type="ARBA" id="ARBA00023015"/>
    </source>
</evidence>
<dbReference type="GO" id="GO:0051123">
    <property type="term" value="P:RNA polymerase II preinitiation complex assembly"/>
    <property type="evidence" value="ECO:0007669"/>
    <property type="project" value="TreeGrafter"/>
</dbReference>
<keyword evidence="3" id="KW-0805">Transcription regulation</keyword>
<gene>
    <name evidence="8" type="ORF">DERYTH_LOCUS13562</name>
</gene>
<dbReference type="GO" id="GO:0005669">
    <property type="term" value="C:transcription factor TFIID complex"/>
    <property type="evidence" value="ECO:0007669"/>
    <property type="project" value="InterPro"/>
</dbReference>
<dbReference type="OrthoDB" id="2193432at2759"/>